<reference evidence="2 3" key="1">
    <citation type="journal article" date="2017" name="Antonie Van Leeuwenhoek">
        <title>Rhizobium rhizosphaerae sp. nov., a novel species isolated from rice rhizosphere.</title>
        <authorList>
            <person name="Zhao J.J."/>
            <person name="Zhang J."/>
            <person name="Zhang R.J."/>
            <person name="Zhang C.W."/>
            <person name="Yin H.Q."/>
            <person name="Zhang X.X."/>
        </authorList>
    </citation>
    <scope>NUCLEOTIDE SEQUENCE [LARGE SCALE GENOMIC DNA]</scope>
    <source>
        <strain evidence="2 3">E3</strain>
    </source>
</reference>
<keyword evidence="1" id="KW-0812">Transmembrane</keyword>
<accession>K6XX86</accession>
<dbReference type="AlphaFoldDB" id="K6XX86"/>
<evidence type="ECO:0000256" key="1">
    <source>
        <dbReference type="SAM" id="Phobius"/>
    </source>
</evidence>
<sequence length="52" mass="5930">MRTGFCRSDVARDLSRGVWWFVHWAEAQLTGVFDLSVVFISLLAATFPRVTL</sequence>
<gene>
    <name evidence="2" type="ORF">GLIP_3645</name>
</gene>
<dbReference type="Proteomes" id="UP000006334">
    <property type="component" value="Unassembled WGS sequence"/>
</dbReference>
<proteinExistence type="predicted"/>
<evidence type="ECO:0000313" key="2">
    <source>
        <dbReference type="EMBL" id="GAC16256.1"/>
    </source>
</evidence>
<dbReference type="STRING" id="1127673.GLIP_3645"/>
<protein>
    <submittedName>
        <fullName evidence="2">Uncharacterized protein</fullName>
    </submittedName>
</protein>
<comment type="caution">
    <text evidence="2">The sequence shown here is derived from an EMBL/GenBank/DDBJ whole genome shotgun (WGS) entry which is preliminary data.</text>
</comment>
<keyword evidence="1" id="KW-1133">Transmembrane helix</keyword>
<name>K6XX86_9ALTE</name>
<keyword evidence="1" id="KW-0472">Membrane</keyword>
<dbReference type="EMBL" id="BAEN01000068">
    <property type="protein sequence ID" value="GAC16256.1"/>
    <property type="molecule type" value="Genomic_DNA"/>
</dbReference>
<keyword evidence="3" id="KW-1185">Reference proteome</keyword>
<organism evidence="2 3">
    <name type="scientific">Aliiglaciecola lipolytica E3</name>
    <dbReference type="NCBI Taxonomy" id="1127673"/>
    <lineage>
        <taxon>Bacteria</taxon>
        <taxon>Pseudomonadati</taxon>
        <taxon>Pseudomonadota</taxon>
        <taxon>Gammaproteobacteria</taxon>
        <taxon>Alteromonadales</taxon>
        <taxon>Alteromonadaceae</taxon>
        <taxon>Aliiglaciecola</taxon>
    </lineage>
</organism>
<evidence type="ECO:0000313" key="3">
    <source>
        <dbReference type="Proteomes" id="UP000006334"/>
    </source>
</evidence>
<feature type="transmembrane region" description="Helical" evidence="1">
    <location>
        <begin position="27"/>
        <end position="47"/>
    </location>
</feature>